<dbReference type="EMBL" id="FOLE01000008">
    <property type="protein sequence ID" value="SFC70576.1"/>
    <property type="molecule type" value="Genomic_DNA"/>
</dbReference>
<dbReference type="SUPFAM" id="SSF55811">
    <property type="entry name" value="Nudix"/>
    <property type="match status" value="1"/>
</dbReference>
<dbReference type="EC" id="5.3.3.2" evidence="4 16"/>
<dbReference type="InterPro" id="IPR003451">
    <property type="entry name" value="LytB/IspH"/>
</dbReference>
<feature type="domain" description="Nudix hydrolase" evidence="17">
    <location>
        <begin position="53"/>
        <end position="185"/>
    </location>
</feature>
<dbReference type="STRING" id="927664.SAMN05421780_108160"/>
<evidence type="ECO:0000256" key="5">
    <source>
        <dbReference type="ARBA" id="ARBA00022485"/>
    </source>
</evidence>
<dbReference type="NCBIfam" id="NF002995">
    <property type="entry name" value="PRK03759.1"/>
    <property type="match status" value="1"/>
</dbReference>
<dbReference type="AlphaFoldDB" id="A0A1I1LC73"/>
<keyword evidence="9" id="KW-0408">Iron</keyword>
<evidence type="ECO:0000313" key="18">
    <source>
        <dbReference type="EMBL" id="SFC70576.1"/>
    </source>
</evidence>
<dbReference type="NCBIfam" id="TIGR00216">
    <property type="entry name" value="ispH_lytB"/>
    <property type="match status" value="1"/>
</dbReference>
<dbReference type="Gene3D" id="3.40.1010.20">
    <property type="entry name" value="4-hydroxy-3-methylbut-2-enyl diphosphate reductase, catalytic domain"/>
    <property type="match status" value="2"/>
</dbReference>
<dbReference type="PANTHER" id="PTHR31619:SF5">
    <property type="entry name" value="4-HYDROXY-3-METHYLBUT-2-ENYL DIPHOSPHATE REDUCTASE, CHLOROPLASTIC"/>
    <property type="match status" value="1"/>
</dbReference>
<dbReference type="InterPro" id="IPR056375">
    <property type="entry name" value="Idi_bact"/>
</dbReference>
<dbReference type="HAMAP" id="MF_00202">
    <property type="entry name" value="Idi"/>
    <property type="match status" value="1"/>
</dbReference>
<evidence type="ECO:0000256" key="1">
    <source>
        <dbReference type="ARBA" id="ARBA00001966"/>
    </source>
</evidence>
<name>A0A1I1LC73_9BACT</name>
<keyword evidence="10" id="KW-0411">Iron-sulfur</keyword>
<reference evidence="18 19" key="1">
    <citation type="submission" date="2016-10" db="EMBL/GenBank/DDBJ databases">
        <authorList>
            <person name="de Groot N.N."/>
        </authorList>
    </citation>
    <scope>NUCLEOTIDE SEQUENCE [LARGE SCALE GENOMIC DNA]</scope>
    <source>
        <strain evidence="18 19">DSM 6793</strain>
    </source>
</reference>
<evidence type="ECO:0000256" key="7">
    <source>
        <dbReference type="ARBA" id="ARBA00022723"/>
    </source>
</evidence>
<sequence>MFLYLCRLLPPKHLEKAQSLSDMTSTEEFVILVNAADEPQGLMEKMQAHHEGKLHRAISVLIFDRNNRMLIHRRAATKYHSAGLWTNACCSHPREAETNEAAAHRRLQEEMGFDCALYELFTFTYRADVGHGLIEHELDHVFVGIYEGEIHPNPAEADAYEYVSLEKLEARMQAEPHTFTEWFKIIVPQLTDYLLKIPYLGQKNISRAFKHSKAQEYEMNFANSPLYQSQICTALKQTLRRQEGSAGSAGLLDFGAVKYLVASHFGFCLGVSNAIDIAYSALTENPDKRIFMLSELIHNPFVNEDLARRGLSYLQNEKGVATKAPDGTLLWDKIEENDVVIVPAFGATNEDKTKLIRKGLNITYYDATCRLVENVWNRASDYARKGFTVIIHGKFEHEETRASFSQAAQYGHVLVVRDLFEAQIVANVIAGAPDAIDDFNQYLFGRHSEGFEPLKHLEKIALVNQTTLLASETLEISALFKKTLTEKYGAEQINQHLGRTQDTLCYATNVNQNAAAKLFDNQGDYAFVIGGKNSSNTSQLYKMAQQQFGDKAYYIESEIDILSAHEIRHYDYGQKKTVIASFLPETPIAAAPPKILITAGASCPDGIIQQVIVRINSFFAPSALRDVSEVLQDLTQQEIS</sequence>
<evidence type="ECO:0000256" key="2">
    <source>
        <dbReference type="ARBA" id="ARBA00004826"/>
    </source>
</evidence>
<dbReference type="GO" id="GO:0004452">
    <property type="term" value="F:isopentenyl-diphosphate delta-isomerase activity"/>
    <property type="evidence" value="ECO:0007669"/>
    <property type="project" value="UniProtKB-UniRule"/>
</dbReference>
<evidence type="ECO:0000256" key="4">
    <source>
        <dbReference type="ARBA" id="ARBA00012057"/>
    </source>
</evidence>
<evidence type="ECO:0000256" key="9">
    <source>
        <dbReference type="ARBA" id="ARBA00023004"/>
    </source>
</evidence>
<dbReference type="PANTHER" id="PTHR31619">
    <property type="entry name" value="4-HYDROXY-3-METHYLBUT-2-ENYL DIPHOSPHATE REDUCTASE, CHLOROPLASTIC"/>
    <property type="match status" value="1"/>
</dbReference>
<dbReference type="NCBIfam" id="TIGR02150">
    <property type="entry name" value="IPP_isom_1"/>
    <property type="match status" value="1"/>
</dbReference>
<comment type="similarity">
    <text evidence="3">Belongs to the IPP isomerase type 1 family.</text>
</comment>
<organism evidence="18 19">
    <name type="scientific">Flexibacter flexilis DSM 6793</name>
    <dbReference type="NCBI Taxonomy" id="927664"/>
    <lineage>
        <taxon>Bacteria</taxon>
        <taxon>Pseudomonadati</taxon>
        <taxon>Bacteroidota</taxon>
        <taxon>Cytophagia</taxon>
        <taxon>Cytophagales</taxon>
        <taxon>Flexibacteraceae</taxon>
        <taxon>Flexibacter</taxon>
    </lineage>
</organism>
<keyword evidence="7" id="KW-0479">Metal-binding</keyword>
<dbReference type="GO" id="GO:0046872">
    <property type="term" value="F:metal ion binding"/>
    <property type="evidence" value="ECO:0007669"/>
    <property type="project" value="UniProtKB-KW"/>
</dbReference>
<keyword evidence="8" id="KW-0560">Oxidoreductase</keyword>
<dbReference type="UniPathway" id="UPA00059">
    <property type="reaction ID" value="UER00104"/>
</dbReference>
<dbReference type="Proteomes" id="UP000199514">
    <property type="component" value="Unassembled WGS sequence"/>
</dbReference>
<evidence type="ECO:0000256" key="14">
    <source>
        <dbReference type="ARBA" id="ARBA00046313"/>
    </source>
</evidence>
<keyword evidence="19" id="KW-1185">Reference proteome</keyword>
<comment type="cofactor">
    <cofactor evidence="1">
        <name>[4Fe-4S] cluster</name>
        <dbReference type="ChEBI" id="CHEBI:49883"/>
    </cofactor>
</comment>
<proteinExistence type="inferred from homology"/>
<protein>
    <recommendedName>
        <fullName evidence="4 16">Isopentenyl-diphosphate delta-isomerase</fullName>
        <ecNumber evidence="4 16">5.3.3.2</ecNumber>
    </recommendedName>
</protein>
<keyword evidence="6" id="KW-0963">Cytoplasm</keyword>
<comment type="pathway">
    <text evidence="2">Isoprenoid biosynthesis; dimethylallyl diphosphate biosynthesis; dimethylallyl diphosphate from isopentenyl diphosphate: step 1/1.</text>
</comment>
<dbReference type="InterPro" id="IPR015797">
    <property type="entry name" value="NUDIX_hydrolase-like_dom_sf"/>
</dbReference>
<evidence type="ECO:0000256" key="15">
    <source>
        <dbReference type="ARBA" id="ARBA00046314"/>
    </source>
</evidence>
<comment type="pathway">
    <text evidence="15">Isoprenoid biosynthesis; dimethylallyl diphosphate biosynthesis; dimethylallyl diphosphate from (2E)-4-hydroxy-3-methylbutenyl diphosphate: step 1/1.</text>
</comment>
<dbReference type="Pfam" id="PF00293">
    <property type="entry name" value="NUDIX"/>
    <property type="match status" value="1"/>
</dbReference>
<dbReference type="GO" id="GO:0050992">
    <property type="term" value="P:dimethylallyl diphosphate biosynthetic process"/>
    <property type="evidence" value="ECO:0007669"/>
    <property type="project" value="UniProtKB-UniPathway"/>
</dbReference>
<dbReference type="Gene3D" id="3.90.79.10">
    <property type="entry name" value="Nucleoside Triphosphate Pyrophosphohydrolase"/>
    <property type="match status" value="1"/>
</dbReference>
<evidence type="ECO:0000256" key="11">
    <source>
        <dbReference type="ARBA" id="ARBA00023211"/>
    </source>
</evidence>
<dbReference type="InterPro" id="IPR000086">
    <property type="entry name" value="NUDIX_hydrolase_dom"/>
</dbReference>
<evidence type="ECO:0000256" key="3">
    <source>
        <dbReference type="ARBA" id="ARBA00007579"/>
    </source>
</evidence>
<keyword evidence="11" id="KW-0464">Manganese</keyword>
<dbReference type="CDD" id="cd13944">
    <property type="entry name" value="lytB_ispH"/>
    <property type="match status" value="1"/>
</dbReference>
<dbReference type="InterPro" id="IPR011876">
    <property type="entry name" value="IsopentenylPP_isomerase_typ1"/>
</dbReference>
<dbReference type="GO" id="GO:0051745">
    <property type="term" value="F:4-hydroxy-3-methylbut-2-enyl diphosphate reductase activity"/>
    <property type="evidence" value="ECO:0007669"/>
    <property type="project" value="InterPro"/>
</dbReference>
<evidence type="ECO:0000313" key="19">
    <source>
        <dbReference type="Proteomes" id="UP000199514"/>
    </source>
</evidence>
<evidence type="ECO:0000256" key="16">
    <source>
        <dbReference type="NCBIfam" id="TIGR02150"/>
    </source>
</evidence>
<accession>A0A1I1LC73</accession>
<keyword evidence="5" id="KW-0004">4Fe-4S</keyword>
<gene>
    <name evidence="18" type="ORF">SAMN05421780_108160</name>
</gene>
<dbReference type="GO" id="GO:0019288">
    <property type="term" value="P:isopentenyl diphosphate biosynthetic process, methylerythritol 4-phosphate pathway"/>
    <property type="evidence" value="ECO:0007669"/>
    <property type="project" value="InterPro"/>
</dbReference>
<dbReference type="GO" id="GO:0051539">
    <property type="term" value="F:4 iron, 4 sulfur cluster binding"/>
    <property type="evidence" value="ECO:0007669"/>
    <property type="project" value="UniProtKB-KW"/>
</dbReference>
<evidence type="ECO:0000256" key="13">
    <source>
        <dbReference type="ARBA" id="ARBA00023235"/>
    </source>
</evidence>
<evidence type="ECO:0000256" key="10">
    <source>
        <dbReference type="ARBA" id="ARBA00023014"/>
    </source>
</evidence>
<evidence type="ECO:0000259" key="17">
    <source>
        <dbReference type="PROSITE" id="PS51462"/>
    </source>
</evidence>
<evidence type="ECO:0000256" key="8">
    <source>
        <dbReference type="ARBA" id="ARBA00023002"/>
    </source>
</evidence>
<evidence type="ECO:0000256" key="6">
    <source>
        <dbReference type="ARBA" id="ARBA00022490"/>
    </source>
</evidence>
<comment type="pathway">
    <text evidence="14">Isoprenoid biosynthesis; isopentenyl diphosphate biosynthesis via DXP pathway; isopentenyl diphosphate from 1-deoxy-D-xylulose 5-phosphate: step 6/6.</text>
</comment>
<dbReference type="CDD" id="cd02885">
    <property type="entry name" value="NUDIX_IPP_Isomerase"/>
    <property type="match status" value="1"/>
</dbReference>
<keyword evidence="12" id="KW-0414">Isoprene biosynthesis</keyword>
<dbReference type="Gene3D" id="3.40.50.11270">
    <property type="match status" value="1"/>
</dbReference>
<dbReference type="Pfam" id="PF02401">
    <property type="entry name" value="LYTB"/>
    <property type="match status" value="1"/>
</dbReference>
<keyword evidence="13" id="KW-0413">Isomerase</keyword>
<dbReference type="PROSITE" id="PS51462">
    <property type="entry name" value="NUDIX"/>
    <property type="match status" value="1"/>
</dbReference>
<evidence type="ECO:0000256" key="12">
    <source>
        <dbReference type="ARBA" id="ARBA00023229"/>
    </source>
</evidence>